<dbReference type="GO" id="GO:0003723">
    <property type="term" value="F:RNA binding"/>
    <property type="evidence" value="ECO:0007669"/>
    <property type="project" value="TreeGrafter"/>
</dbReference>
<proteinExistence type="predicted"/>
<dbReference type="Pfam" id="PF00270">
    <property type="entry name" value="DEAD"/>
    <property type="match status" value="1"/>
</dbReference>
<dbReference type="SMART" id="SM00847">
    <property type="entry name" value="HA2"/>
    <property type="match status" value="1"/>
</dbReference>
<keyword evidence="5" id="KW-0378">Hydrolase</keyword>
<evidence type="ECO:0000256" key="4">
    <source>
        <dbReference type="ARBA" id="ARBA00022741"/>
    </source>
</evidence>
<dbReference type="InterPro" id="IPR001650">
    <property type="entry name" value="Helicase_C-like"/>
</dbReference>
<organism evidence="14 16">
    <name type="scientific">Didymodactylos carnosus</name>
    <dbReference type="NCBI Taxonomy" id="1234261"/>
    <lineage>
        <taxon>Eukaryota</taxon>
        <taxon>Metazoa</taxon>
        <taxon>Spiralia</taxon>
        <taxon>Gnathifera</taxon>
        <taxon>Rotifera</taxon>
        <taxon>Eurotatoria</taxon>
        <taxon>Bdelloidea</taxon>
        <taxon>Philodinida</taxon>
        <taxon>Philodinidae</taxon>
        <taxon>Didymodactylos</taxon>
    </lineage>
</organism>
<evidence type="ECO:0000259" key="13">
    <source>
        <dbReference type="PROSITE" id="PS51194"/>
    </source>
</evidence>
<evidence type="ECO:0000256" key="7">
    <source>
        <dbReference type="ARBA" id="ARBA00022840"/>
    </source>
</evidence>
<dbReference type="PANTHER" id="PTHR18934:SF83">
    <property type="entry name" value="PRE-MRNA-SPLICING FACTOR ATP-DEPENDENT RNA HELICASE DHX16"/>
    <property type="match status" value="1"/>
</dbReference>
<dbReference type="Pfam" id="PF00271">
    <property type="entry name" value="Helicase_C"/>
    <property type="match status" value="1"/>
</dbReference>
<feature type="region of interest" description="Disordered" evidence="11">
    <location>
        <begin position="1"/>
        <end position="42"/>
    </location>
</feature>
<dbReference type="SUPFAM" id="SSF52540">
    <property type="entry name" value="P-loop containing nucleoside triphosphate hydrolases"/>
    <property type="match status" value="1"/>
</dbReference>
<dbReference type="SMART" id="SM00487">
    <property type="entry name" value="DEXDc"/>
    <property type="match status" value="1"/>
</dbReference>
<evidence type="ECO:0000313" key="15">
    <source>
        <dbReference type="EMBL" id="CAF3639203.1"/>
    </source>
</evidence>
<dbReference type="Pfam" id="PF07717">
    <property type="entry name" value="OB_NTP_bind"/>
    <property type="match status" value="1"/>
</dbReference>
<dbReference type="Pfam" id="PF04408">
    <property type="entry name" value="WHD_HA2"/>
    <property type="match status" value="1"/>
</dbReference>
<feature type="domain" description="Helicase ATP-binding" evidence="12">
    <location>
        <begin position="286"/>
        <end position="476"/>
    </location>
</feature>
<keyword evidence="9" id="KW-0539">Nucleus</keyword>
<evidence type="ECO:0000313" key="16">
    <source>
        <dbReference type="Proteomes" id="UP000663829"/>
    </source>
</evidence>
<keyword evidence="6" id="KW-0347">Helicase</keyword>
<dbReference type="InterPro" id="IPR014001">
    <property type="entry name" value="Helicase_ATP-bd"/>
</dbReference>
<dbReference type="InterPro" id="IPR002464">
    <property type="entry name" value="DNA/RNA_helicase_DEAH_CS"/>
</dbReference>
<evidence type="ECO:0000256" key="8">
    <source>
        <dbReference type="ARBA" id="ARBA00023187"/>
    </source>
</evidence>
<comment type="catalytic activity">
    <reaction evidence="10">
        <text>ATP + H2O = ADP + phosphate + H(+)</text>
        <dbReference type="Rhea" id="RHEA:13065"/>
        <dbReference type="ChEBI" id="CHEBI:15377"/>
        <dbReference type="ChEBI" id="CHEBI:15378"/>
        <dbReference type="ChEBI" id="CHEBI:30616"/>
        <dbReference type="ChEBI" id="CHEBI:43474"/>
        <dbReference type="ChEBI" id="CHEBI:456216"/>
        <dbReference type="EC" id="3.6.4.13"/>
    </reaction>
</comment>
<dbReference type="PANTHER" id="PTHR18934">
    <property type="entry name" value="ATP-DEPENDENT RNA HELICASE"/>
    <property type="match status" value="1"/>
</dbReference>
<dbReference type="InterPro" id="IPR011709">
    <property type="entry name" value="DEAD-box_helicase_OB_fold"/>
</dbReference>
<reference evidence="14" key="1">
    <citation type="submission" date="2021-02" db="EMBL/GenBank/DDBJ databases">
        <authorList>
            <person name="Nowell W R."/>
        </authorList>
    </citation>
    <scope>NUCLEOTIDE SEQUENCE</scope>
</reference>
<dbReference type="PROSITE" id="PS51192">
    <property type="entry name" value="HELICASE_ATP_BIND_1"/>
    <property type="match status" value="1"/>
</dbReference>
<dbReference type="InterPro" id="IPR027417">
    <property type="entry name" value="P-loop_NTPase"/>
</dbReference>
<dbReference type="PROSITE" id="PS00690">
    <property type="entry name" value="DEAH_ATP_HELICASE"/>
    <property type="match status" value="1"/>
</dbReference>
<evidence type="ECO:0000256" key="5">
    <source>
        <dbReference type="ARBA" id="ARBA00022801"/>
    </source>
</evidence>
<keyword evidence="3" id="KW-0507">mRNA processing</keyword>
<feature type="region of interest" description="Disordered" evidence="11">
    <location>
        <begin position="324"/>
        <end position="347"/>
    </location>
</feature>
<dbReference type="FunFam" id="3.40.50.300:FF:000007">
    <property type="entry name" value="Pre-mRNA-splicing factor ATP-dependent RNA helicase"/>
    <property type="match status" value="1"/>
</dbReference>
<evidence type="ECO:0000256" key="1">
    <source>
        <dbReference type="ARBA" id="ARBA00004123"/>
    </source>
</evidence>
<keyword evidence="8" id="KW-0508">mRNA splicing</keyword>
<feature type="compositionally biased region" description="Basic and acidic residues" evidence="11">
    <location>
        <begin position="338"/>
        <end position="347"/>
    </location>
</feature>
<dbReference type="CDD" id="cd18791">
    <property type="entry name" value="SF2_C_RHA"/>
    <property type="match status" value="1"/>
</dbReference>
<comment type="caution">
    <text evidence="14">The sequence shown here is derived from an EMBL/GenBank/DDBJ whole genome shotgun (WGS) entry which is preliminary data.</text>
</comment>
<accession>A0A813WI46</accession>
<dbReference type="FunFam" id="3.40.50.300:FF:000726">
    <property type="entry name" value="Pre-mRNA-splicing factor ATP-dependent RNA helicase"/>
    <property type="match status" value="1"/>
</dbReference>
<dbReference type="InterPro" id="IPR007502">
    <property type="entry name" value="Helicase-assoc_dom"/>
</dbReference>
<feature type="domain" description="Helicase C-terminal" evidence="13">
    <location>
        <begin position="501"/>
        <end position="674"/>
    </location>
</feature>
<feature type="compositionally biased region" description="Acidic residues" evidence="11">
    <location>
        <begin position="324"/>
        <end position="337"/>
    </location>
</feature>
<evidence type="ECO:0000256" key="10">
    <source>
        <dbReference type="ARBA" id="ARBA00047984"/>
    </source>
</evidence>
<keyword evidence="16" id="KW-1185">Reference proteome</keyword>
<dbReference type="GO" id="GO:0006397">
    <property type="term" value="P:mRNA processing"/>
    <property type="evidence" value="ECO:0007669"/>
    <property type="project" value="UniProtKB-KW"/>
</dbReference>
<dbReference type="AlphaFoldDB" id="A0A813WI46"/>
<evidence type="ECO:0000259" key="12">
    <source>
        <dbReference type="PROSITE" id="PS51192"/>
    </source>
</evidence>
<dbReference type="GO" id="GO:0071013">
    <property type="term" value="C:catalytic step 2 spliceosome"/>
    <property type="evidence" value="ECO:0007669"/>
    <property type="project" value="TreeGrafter"/>
</dbReference>
<evidence type="ECO:0000256" key="11">
    <source>
        <dbReference type="SAM" id="MobiDB-lite"/>
    </source>
</evidence>
<feature type="region of interest" description="Disordered" evidence="11">
    <location>
        <begin position="150"/>
        <end position="192"/>
    </location>
</feature>
<name>A0A813WI46_9BILA</name>
<evidence type="ECO:0000313" key="14">
    <source>
        <dbReference type="EMBL" id="CAF0851590.1"/>
    </source>
</evidence>
<evidence type="ECO:0000256" key="6">
    <source>
        <dbReference type="ARBA" id="ARBA00022806"/>
    </source>
</evidence>
<protein>
    <recommendedName>
        <fullName evidence="2">RNA helicase</fullName>
        <ecNumber evidence="2">3.6.4.13</ecNumber>
    </recommendedName>
</protein>
<keyword evidence="4" id="KW-0547">Nucleotide-binding</keyword>
<dbReference type="GO" id="GO:0016787">
    <property type="term" value="F:hydrolase activity"/>
    <property type="evidence" value="ECO:0007669"/>
    <property type="project" value="UniProtKB-KW"/>
</dbReference>
<dbReference type="GO" id="GO:0071006">
    <property type="term" value="C:U2-type catalytic step 1 spliceosome"/>
    <property type="evidence" value="ECO:0007669"/>
    <property type="project" value="UniProtKB-ARBA"/>
</dbReference>
<evidence type="ECO:0000256" key="3">
    <source>
        <dbReference type="ARBA" id="ARBA00022664"/>
    </source>
</evidence>
<dbReference type="EC" id="3.6.4.13" evidence="2"/>
<dbReference type="SMART" id="SM00490">
    <property type="entry name" value="HELICc"/>
    <property type="match status" value="1"/>
</dbReference>
<gene>
    <name evidence="14" type="ORF">GPM918_LOCUS6101</name>
    <name evidence="15" type="ORF">SRO942_LOCUS6101</name>
</gene>
<comment type="subcellular location">
    <subcellularLocation>
        <location evidence="1">Nucleus</location>
    </subcellularLocation>
</comment>
<dbReference type="PROSITE" id="PS51194">
    <property type="entry name" value="HELICASE_CTER"/>
    <property type="match status" value="1"/>
</dbReference>
<evidence type="ECO:0000256" key="9">
    <source>
        <dbReference type="ARBA" id="ARBA00023242"/>
    </source>
</evidence>
<dbReference type="Proteomes" id="UP000681722">
    <property type="component" value="Unassembled WGS sequence"/>
</dbReference>
<keyword evidence="7" id="KW-0067">ATP-binding</keyword>
<dbReference type="GO" id="GO:0008380">
    <property type="term" value="P:RNA splicing"/>
    <property type="evidence" value="ECO:0007669"/>
    <property type="project" value="UniProtKB-KW"/>
</dbReference>
<dbReference type="OrthoDB" id="10253254at2759"/>
<evidence type="ECO:0000256" key="2">
    <source>
        <dbReference type="ARBA" id="ARBA00012552"/>
    </source>
</evidence>
<feature type="compositionally biased region" description="Basic and acidic residues" evidence="11">
    <location>
        <begin position="150"/>
        <end position="183"/>
    </location>
</feature>
<dbReference type="Proteomes" id="UP000663829">
    <property type="component" value="Unassembled WGS sequence"/>
</dbReference>
<dbReference type="EMBL" id="CAJOBC010000924">
    <property type="protein sequence ID" value="CAF3639203.1"/>
    <property type="molecule type" value="Genomic_DNA"/>
</dbReference>
<dbReference type="FunFam" id="1.20.120.1080:FF:000001">
    <property type="entry name" value="Pre-mRNA-splicing factor ATP-dependent RNA helicase"/>
    <property type="match status" value="1"/>
</dbReference>
<dbReference type="EMBL" id="CAJNOQ010000924">
    <property type="protein sequence ID" value="CAF0851590.1"/>
    <property type="molecule type" value="Genomic_DNA"/>
</dbReference>
<dbReference type="GO" id="GO:0005524">
    <property type="term" value="F:ATP binding"/>
    <property type="evidence" value="ECO:0007669"/>
    <property type="project" value="UniProtKB-KW"/>
</dbReference>
<feature type="compositionally biased region" description="Polar residues" evidence="11">
    <location>
        <begin position="1"/>
        <end position="11"/>
    </location>
</feature>
<dbReference type="InterPro" id="IPR048333">
    <property type="entry name" value="HA2_WH"/>
</dbReference>
<dbReference type="Gene3D" id="1.20.120.1080">
    <property type="match status" value="1"/>
</dbReference>
<dbReference type="Gene3D" id="3.40.50.300">
    <property type="entry name" value="P-loop containing nucleotide triphosphate hydrolases"/>
    <property type="match status" value="2"/>
</dbReference>
<dbReference type="InterPro" id="IPR011545">
    <property type="entry name" value="DEAD/DEAH_box_helicase_dom"/>
</dbReference>
<sequence>MSTLKKTSQSEIDPDERSLSPPLETVNMNDFDGDEIDEEKIKGDLKERDEFSKRIRERDDERTRKKIKYENVKIEDEANRRKQLSTDALRKKSRYVYLAERKDKKVNELEAELADEKYLFEGMKLTKRELDNIKFKEYTLKLAREHEKAQELENIERYHMPGDKSEEVHKNDRYSEDNRHPDSSKNAGGSANLNFEQRKWEDELIRAGLPSFGSKDKKEKDSRKTYDYVLDEEIQFVKALTKPGINEILKQKEKHSDYEDEHKKKYRSLQDVRKTLPIYKLRDELMKAIRDHQVLIIEGETGSGKTTQIPQYLFEDGYCVGEDDNLDDEEDSNDNNEDGEKKKKEDKKMMIACTQPRRVAAMSVAARVAEEMNVKLGREVGYTIRFEDCTSDRTIIKYMTDGMLLREFLSEPDLASYSVLIIDEAHERTLHTDVLFGLVKDIARFRPKLKLLISSATLDADKFSQFFDDAPIFRIPGRRYPVDIFYTKAPEPDYIDAAVVTVLQIHVTQPSGDILVFLTGQEEIETANEMLLERTRRLGSKIRELIILPIYSTLPSEMQIKIFEPAPFGARKVILATNIAETSLTIDGIHYVIDPGFCKQKSYNARSGMEQLTITPISKASADQRAGRAGRVAPGKCFRLYTTWAYQHELDDNTIPEIQRTNLGNVVLLLKSLGIHDLVHFDYMDAPPFETLKLAFEQLYALGALNHKAELTKLGRRMAEFPLDPMLSKTILASETYKCSAEILTIVAMLSVNNSIFFRPKDKILLADTARQGFFVPGGDHLTLLNVYNQWKDINYSTQWCYENFIQFRSMNRARQIRDQLEGLMERVEIEIESNPTESIGIRKAITSGFFYHTAKFSKNGLYKTVRHQQSVLIHPNSCLFEQIPRYVIYFELVLTTKEYMRQVIEIENQWLLEVAPHFYKTKKLDEDNSVKKLPKKLGKTKEELERNY</sequence>
<dbReference type="GO" id="GO:0003724">
    <property type="term" value="F:RNA helicase activity"/>
    <property type="evidence" value="ECO:0007669"/>
    <property type="project" value="UniProtKB-EC"/>
</dbReference>
<dbReference type="Pfam" id="PF21010">
    <property type="entry name" value="HA2_C"/>
    <property type="match status" value="1"/>
</dbReference>